<sequence>MLANLEVQKFCYFPRRNLLPGGSSQQSKISNRRSGSRPAARREEQVTVEKNTRREETVWRKPAIGCLKVNCVVHGDREETMIGGTGWVIRNSAGCGWFQMGGGRGGVRAASCLAIEAVAVKQVREALWACVEKGYQQIIVESDSFNLISMLNGKEVYDAAIESLIFDIRELVKQLSAVEYAFVTRNCNKAAHLMASYTNTKGIRILS</sequence>
<evidence type="ECO:0000259" key="2">
    <source>
        <dbReference type="Pfam" id="PF13456"/>
    </source>
</evidence>
<accession>A0A5N5FZU4</accession>
<dbReference type="GO" id="GO:0004523">
    <property type="term" value="F:RNA-DNA hybrid ribonuclease activity"/>
    <property type="evidence" value="ECO:0007669"/>
    <property type="project" value="InterPro"/>
</dbReference>
<comment type="caution">
    <text evidence="3">The sequence shown here is derived from an EMBL/GenBank/DDBJ whole genome shotgun (WGS) entry which is preliminary data.</text>
</comment>
<feature type="compositionally biased region" description="Basic and acidic residues" evidence="1">
    <location>
        <begin position="40"/>
        <end position="50"/>
    </location>
</feature>
<dbReference type="Gene3D" id="3.30.420.10">
    <property type="entry name" value="Ribonuclease H-like superfamily/Ribonuclease H"/>
    <property type="match status" value="1"/>
</dbReference>
<dbReference type="PANTHER" id="PTHR47074:SF11">
    <property type="entry name" value="REVERSE TRANSCRIPTASE-LIKE PROTEIN"/>
    <property type="match status" value="1"/>
</dbReference>
<dbReference type="Proteomes" id="UP000327157">
    <property type="component" value="Chromosome 14"/>
</dbReference>
<dbReference type="EMBL" id="SMOL01000553">
    <property type="protein sequence ID" value="KAB2608658.1"/>
    <property type="molecule type" value="Genomic_DNA"/>
</dbReference>
<dbReference type="PANTHER" id="PTHR47074">
    <property type="entry name" value="BNAC02G40300D PROTEIN"/>
    <property type="match status" value="1"/>
</dbReference>
<evidence type="ECO:0000313" key="4">
    <source>
        <dbReference type="Proteomes" id="UP000327157"/>
    </source>
</evidence>
<dbReference type="CDD" id="cd06222">
    <property type="entry name" value="RNase_H_like"/>
    <property type="match status" value="1"/>
</dbReference>
<dbReference type="GO" id="GO:0003676">
    <property type="term" value="F:nucleic acid binding"/>
    <property type="evidence" value="ECO:0007669"/>
    <property type="project" value="InterPro"/>
</dbReference>
<protein>
    <recommendedName>
        <fullName evidence="2">RNase H type-1 domain-containing protein</fullName>
    </recommendedName>
</protein>
<dbReference type="OrthoDB" id="1906820at2759"/>
<dbReference type="InterPro" id="IPR044730">
    <property type="entry name" value="RNase_H-like_dom_plant"/>
</dbReference>
<keyword evidence="4" id="KW-1185">Reference proteome</keyword>
<dbReference type="InterPro" id="IPR036397">
    <property type="entry name" value="RNaseH_sf"/>
</dbReference>
<reference evidence="4" key="2">
    <citation type="submission" date="2019-10" db="EMBL/GenBank/DDBJ databases">
        <title>A de novo genome assembly of a pear dwarfing rootstock.</title>
        <authorList>
            <person name="Wang F."/>
            <person name="Wang J."/>
            <person name="Li S."/>
            <person name="Zhang Y."/>
            <person name="Fang M."/>
            <person name="Ma L."/>
            <person name="Zhao Y."/>
            <person name="Jiang S."/>
        </authorList>
    </citation>
    <scope>NUCLEOTIDE SEQUENCE [LARGE SCALE GENOMIC DNA]</scope>
</reference>
<dbReference type="InterPro" id="IPR052929">
    <property type="entry name" value="RNase_H-like_EbsB-rel"/>
</dbReference>
<dbReference type="Pfam" id="PF13456">
    <property type="entry name" value="RVT_3"/>
    <property type="match status" value="1"/>
</dbReference>
<organism evidence="3 4">
    <name type="scientific">Pyrus ussuriensis x Pyrus communis</name>
    <dbReference type="NCBI Taxonomy" id="2448454"/>
    <lineage>
        <taxon>Eukaryota</taxon>
        <taxon>Viridiplantae</taxon>
        <taxon>Streptophyta</taxon>
        <taxon>Embryophyta</taxon>
        <taxon>Tracheophyta</taxon>
        <taxon>Spermatophyta</taxon>
        <taxon>Magnoliopsida</taxon>
        <taxon>eudicotyledons</taxon>
        <taxon>Gunneridae</taxon>
        <taxon>Pentapetalae</taxon>
        <taxon>rosids</taxon>
        <taxon>fabids</taxon>
        <taxon>Rosales</taxon>
        <taxon>Rosaceae</taxon>
        <taxon>Amygdaloideae</taxon>
        <taxon>Maleae</taxon>
        <taxon>Pyrus</taxon>
    </lineage>
</organism>
<reference evidence="3 4" key="1">
    <citation type="submission" date="2019-09" db="EMBL/GenBank/DDBJ databases">
        <authorList>
            <person name="Ou C."/>
        </authorList>
    </citation>
    <scope>NUCLEOTIDE SEQUENCE [LARGE SCALE GENOMIC DNA]</scope>
    <source>
        <strain evidence="3">S2</strain>
        <tissue evidence="3">Leaf</tissue>
    </source>
</reference>
<feature type="region of interest" description="Disordered" evidence="1">
    <location>
        <begin position="21"/>
        <end position="50"/>
    </location>
</feature>
<reference evidence="3 4" key="3">
    <citation type="submission" date="2019-11" db="EMBL/GenBank/DDBJ databases">
        <title>A de novo genome assembly of a pear dwarfing rootstock.</title>
        <authorList>
            <person name="Wang F."/>
            <person name="Wang J."/>
            <person name="Li S."/>
            <person name="Zhang Y."/>
            <person name="Fang M."/>
            <person name="Ma L."/>
            <person name="Zhao Y."/>
            <person name="Jiang S."/>
        </authorList>
    </citation>
    <scope>NUCLEOTIDE SEQUENCE [LARGE SCALE GENOMIC DNA]</scope>
    <source>
        <strain evidence="3">S2</strain>
        <tissue evidence="3">Leaf</tissue>
    </source>
</reference>
<name>A0A5N5FZU4_9ROSA</name>
<feature type="domain" description="RNase H type-1" evidence="2">
    <location>
        <begin position="79"/>
        <end position="197"/>
    </location>
</feature>
<dbReference type="AlphaFoldDB" id="A0A5N5FZU4"/>
<evidence type="ECO:0000313" key="3">
    <source>
        <dbReference type="EMBL" id="KAB2608658.1"/>
    </source>
</evidence>
<dbReference type="InterPro" id="IPR012337">
    <property type="entry name" value="RNaseH-like_sf"/>
</dbReference>
<evidence type="ECO:0000256" key="1">
    <source>
        <dbReference type="SAM" id="MobiDB-lite"/>
    </source>
</evidence>
<dbReference type="InterPro" id="IPR002156">
    <property type="entry name" value="RNaseH_domain"/>
</dbReference>
<dbReference type="SUPFAM" id="SSF53098">
    <property type="entry name" value="Ribonuclease H-like"/>
    <property type="match status" value="1"/>
</dbReference>
<gene>
    <name evidence="3" type="ORF">D8674_011826</name>
</gene>
<proteinExistence type="predicted"/>